<dbReference type="InterPro" id="IPR011004">
    <property type="entry name" value="Trimer_LpxA-like_sf"/>
</dbReference>
<keyword evidence="8" id="KW-1185">Reference proteome</keyword>
<evidence type="ECO:0000259" key="6">
    <source>
        <dbReference type="SMART" id="SM01266"/>
    </source>
</evidence>
<reference evidence="7" key="1">
    <citation type="submission" date="2021-11" db="EMBL/GenBank/DDBJ databases">
        <authorList>
            <person name="Rodrigo-Torres L."/>
            <person name="Arahal R. D."/>
            <person name="Lucena T."/>
        </authorList>
    </citation>
    <scope>NUCLEOTIDE SEQUENCE</scope>
    <source>
        <strain evidence="7">CECT 7929</strain>
    </source>
</reference>
<dbReference type="PANTHER" id="PTHR43017:SF1">
    <property type="entry name" value="ACETYLTRANSFERASE YJL218W-RELATED"/>
    <property type="match status" value="1"/>
</dbReference>
<dbReference type="CDD" id="cd03357">
    <property type="entry name" value="LbH_MAT_GAT"/>
    <property type="match status" value="1"/>
</dbReference>
<dbReference type="SMART" id="SM01266">
    <property type="entry name" value="Mac"/>
    <property type="match status" value="1"/>
</dbReference>
<dbReference type="Gene3D" id="2.160.10.10">
    <property type="entry name" value="Hexapeptide repeat proteins"/>
    <property type="match status" value="1"/>
</dbReference>
<evidence type="ECO:0000313" key="7">
    <source>
        <dbReference type="EMBL" id="CAH0533636.1"/>
    </source>
</evidence>
<dbReference type="InterPro" id="IPR024688">
    <property type="entry name" value="Mac_dom"/>
</dbReference>
<gene>
    <name evidence="7" type="primary">lacA_2</name>
    <name evidence="7" type="ORF">VST7929_01507</name>
</gene>
<keyword evidence="4 5" id="KW-0012">Acyltransferase</keyword>
<evidence type="ECO:0000256" key="4">
    <source>
        <dbReference type="ARBA" id="ARBA00023315"/>
    </source>
</evidence>
<keyword evidence="3" id="KW-0677">Repeat</keyword>
<comment type="similarity">
    <text evidence="1 5">Belongs to the transferase hexapeptide repeat family.</text>
</comment>
<organism evidence="7 8">
    <name type="scientific">Vibrio stylophorae</name>
    <dbReference type="NCBI Taxonomy" id="659351"/>
    <lineage>
        <taxon>Bacteria</taxon>
        <taxon>Pseudomonadati</taxon>
        <taxon>Pseudomonadota</taxon>
        <taxon>Gammaproteobacteria</taxon>
        <taxon>Vibrionales</taxon>
        <taxon>Vibrionaceae</taxon>
        <taxon>Vibrio</taxon>
    </lineage>
</organism>
<dbReference type="PROSITE" id="PS00101">
    <property type="entry name" value="HEXAPEP_TRANSFERASES"/>
    <property type="match status" value="1"/>
</dbReference>
<keyword evidence="2 5" id="KW-0808">Transferase</keyword>
<proteinExistence type="inferred from homology"/>
<evidence type="ECO:0000256" key="3">
    <source>
        <dbReference type="ARBA" id="ARBA00022737"/>
    </source>
</evidence>
<accession>A0ABN8DUG6</accession>
<dbReference type="Pfam" id="PF12464">
    <property type="entry name" value="Mac"/>
    <property type="match status" value="1"/>
</dbReference>
<dbReference type="EC" id="2.3.1.-" evidence="5"/>
<dbReference type="InterPro" id="IPR039369">
    <property type="entry name" value="LacA-like"/>
</dbReference>
<dbReference type="EMBL" id="CAKLDI010000001">
    <property type="protein sequence ID" value="CAH0533636.1"/>
    <property type="molecule type" value="Genomic_DNA"/>
</dbReference>
<evidence type="ECO:0000313" key="8">
    <source>
        <dbReference type="Proteomes" id="UP000838672"/>
    </source>
</evidence>
<name>A0ABN8DUG6_9VIBR</name>
<dbReference type="InterPro" id="IPR001451">
    <property type="entry name" value="Hexapep"/>
</dbReference>
<evidence type="ECO:0000256" key="5">
    <source>
        <dbReference type="RuleBase" id="RU367021"/>
    </source>
</evidence>
<comment type="caution">
    <text evidence="7">The sequence shown here is derived from an EMBL/GenBank/DDBJ whole genome shotgun (WGS) entry which is preliminary data.</text>
</comment>
<feature type="domain" description="Maltose/galactoside acetyltransferase" evidence="6">
    <location>
        <begin position="6"/>
        <end position="59"/>
    </location>
</feature>
<dbReference type="InterPro" id="IPR018357">
    <property type="entry name" value="Hexapep_transf_CS"/>
</dbReference>
<dbReference type="SUPFAM" id="SSF51161">
    <property type="entry name" value="Trimeric LpxA-like enzymes"/>
    <property type="match status" value="1"/>
</dbReference>
<evidence type="ECO:0000256" key="1">
    <source>
        <dbReference type="ARBA" id="ARBA00007274"/>
    </source>
</evidence>
<dbReference type="GO" id="GO:0008870">
    <property type="term" value="F:galactoside O-acetyltransferase activity"/>
    <property type="evidence" value="ECO:0007669"/>
    <property type="project" value="UniProtKB-EC"/>
</dbReference>
<sequence>MSMSQREKMIAGMPYEPWDDELKAARAKAKLACYHFNHARPDDDSRLTHLAALFQTEQGFYVEPNFYCDYGFNIHLKGFFYANHHLTILDCAPVTIGDEVLIGPHVLISTATHPLSVQDRQAYEYAAPITIEDHVWIGGQVTILPGVTIGRGSVIGAGSVVTRDIPAGVVAVGNPCRVLREINDDDVAEKQKQLTFI</sequence>
<evidence type="ECO:0000256" key="2">
    <source>
        <dbReference type="ARBA" id="ARBA00022679"/>
    </source>
</evidence>
<dbReference type="Proteomes" id="UP000838672">
    <property type="component" value="Unassembled WGS sequence"/>
</dbReference>
<dbReference type="PANTHER" id="PTHR43017">
    <property type="entry name" value="GALACTOSIDE O-ACETYLTRANSFERASE"/>
    <property type="match status" value="1"/>
</dbReference>
<protein>
    <recommendedName>
        <fullName evidence="5">Acetyltransferase</fullName>
        <ecNumber evidence="5">2.3.1.-</ecNumber>
    </recommendedName>
</protein>
<dbReference type="Pfam" id="PF00132">
    <property type="entry name" value="Hexapep"/>
    <property type="match status" value="1"/>
</dbReference>